<gene>
    <name evidence="1" type="ORF">AVT10_15880</name>
</gene>
<evidence type="ECO:0000313" key="2">
    <source>
        <dbReference type="Proteomes" id="UP000076609"/>
    </source>
</evidence>
<keyword evidence="2" id="KW-1185">Reference proteome</keyword>
<sequence>MAAKNEVVVNSLLVDLMVKIGSRMTEIYEVKTDCGRQSLYTGIGQLLAHSVREGAEVNRTLVLPEGDLPEGMDLCLAELGIKLRRFHLTPAPNRKVVLA</sequence>
<dbReference type="EMBL" id="LQQO01000021">
    <property type="protein sequence ID" value="KZE13488.1"/>
    <property type="molecule type" value="Genomic_DNA"/>
</dbReference>
<evidence type="ECO:0000313" key="1">
    <source>
        <dbReference type="EMBL" id="KZE13488.1"/>
    </source>
</evidence>
<name>A0ABR5YB82_9SPHN</name>
<organism evidence="1 2">
    <name type="scientific">Sphingomonas hankookensis</name>
    <dbReference type="NCBI Taxonomy" id="563996"/>
    <lineage>
        <taxon>Bacteria</taxon>
        <taxon>Pseudomonadati</taxon>
        <taxon>Pseudomonadota</taxon>
        <taxon>Alphaproteobacteria</taxon>
        <taxon>Sphingomonadales</taxon>
        <taxon>Sphingomonadaceae</taxon>
        <taxon>Sphingomonas</taxon>
    </lineage>
</organism>
<proteinExistence type="predicted"/>
<reference evidence="2" key="1">
    <citation type="submission" date="2016-01" db="EMBL/GenBank/DDBJ databases">
        <title>Draft genome of Chromobacterium sp. F49.</title>
        <authorList>
            <person name="Hong K.W."/>
        </authorList>
    </citation>
    <scope>NUCLEOTIDE SEQUENCE [LARGE SCALE GENOMIC DNA]</scope>
    <source>
        <strain evidence="2">CN3</strain>
    </source>
</reference>
<protein>
    <submittedName>
        <fullName evidence="1">Uncharacterized protein</fullName>
    </submittedName>
</protein>
<comment type="caution">
    <text evidence="1">The sequence shown here is derived from an EMBL/GenBank/DDBJ whole genome shotgun (WGS) entry which is preliminary data.</text>
</comment>
<dbReference type="Proteomes" id="UP000076609">
    <property type="component" value="Unassembled WGS sequence"/>
</dbReference>
<accession>A0ABR5YB82</accession>